<dbReference type="PANTHER" id="PTHR43630:SF2">
    <property type="entry name" value="GLYCOSYLTRANSFERASE"/>
    <property type="match status" value="1"/>
</dbReference>
<evidence type="ECO:0000313" key="3">
    <source>
        <dbReference type="Proteomes" id="UP000722989"/>
    </source>
</evidence>
<sequence>MSRLPVSVIVTASGSVNDFRACLESLRPTLGLRDEVVCVLPAHRADLRDLLRGKTWLTVLDDDSGDQTARWSAGVSATRHPIVVLLDGDVVLSAHWLDPVLDALGDPAVVAAGPRCHLSLGPQHATVPKESAANVPAFKAYARNWRQENAGRFTDVDRLGPVCVAIRRDALERAGGPTADLPYDRLRDQGRLVIAHGALVAHVGTEQCTLQPPAIADDAPLVSACMIVKDEEDVLAESLTAMWEFVDEIVVYDTGSTDRTRDIAREHGATVIEGYWNDHFGDARNRSLAHCTGKWILGIDADEVITGDAAAAREWLATARADRSAFVIGVQSITGHGTSVYGRQLSPRFFRRNRVTYSGRIHEQVVNPVSGNPLVGPELPGVDIVHSGYTILRSTVKNKGERNVRLSQLAVEDQKDGAWAVVNLARSQLLAGQVDATIETCKKGLENNPREHHRHLLRPLIEAYLGSGRIAEARSAVAQLREAGGSPAAADDLEARLCILDGDFAGALDLVTAIPATALDDMMIAVDDSRTAEIEILALSGLERHHEAADRIRDCVRKGRLPVAIPKMAEILTADGSGIEELATLLPRHALRSLLLAASDVPTDLADRVYETLWQEHRAPMILASAARLGERLPVMRAMEWSARLRQYGFAAHCTLLALAASPARAPRDRVLAAAIAVELFSEERAMPLLEEALDAVPDAENGPVLDDLRRLAPTIAAAIEPASVA</sequence>
<evidence type="ECO:0000313" key="2">
    <source>
        <dbReference type="EMBL" id="NJC71800.1"/>
    </source>
</evidence>
<dbReference type="SUPFAM" id="SSF48452">
    <property type="entry name" value="TPR-like"/>
    <property type="match status" value="1"/>
</dbReference>
<dbReference type="InterPro" id="IPR029044">
    <property type="entry name" value="Nucleotide-diphossugar_trans"/>
</dbReference>
<reference evidence="2 3" key="1">
    <citation type="submission" date="2020-03" db="EMBL/GenBank/DDBJ databases">
        <title>WGS of the type strain of Planosporangium spp.</title>
        <authorList>
            <person name="Thawai C."/>
        </authorList>
    </citation>
    <scope>NUCLEOTIDE SEQUENCE [LARGE SCALE GENOMIC DNA]</scope>
    <source>
        <strain evidence="2 3">TBRC 5610</strain>
    </source>
</reference>
<feature type="domain" description="Glycosyltransferase 2-like" evidence="1">
    <location>
        <begin position="223"/>
        <end position="355"/>
    </location>
</feature>
<dbReference type="CDD" id="cd00761">
    <property type="entry name" value="Glyco_tranf_GTA_type"/>
    <property type="match status" value="1"/>
</dbReference>
<organism evidence="2 3">
    <name type="scientific">Planosporangium thailandense</name>
    <dbReference type="NCBI Taxonomy" id="765197"/>
    <lineage>
        <taxon>Bacteria</taxon>
        <taxon>Bacillati</taxon>
        <taxon>Actinomycetota</taxon>
        <taxon>Actinomycetes</taxon>
        <taxon>Micromonosporales</taxon>
        <taxon>Micromonosporaceae</taxon>
        <taxon>Planosporangium</taxon>
    </lineage>
</organism>
<dbReference type="SUPFAM" id="SSF53448">
    <property type="entry name" value="Nucleotide-diphospho-sugar transferases"/>
    <property type="match status" value="2"/>
</dbReference>
<gene>
    <name evidence="2" type="ORF">HC031_19035</name>
</gene>
<dbReference type="Proteomes" id="UP000722989">
    <property type="component" value="Unassembled WGS sequence"/>
</dbReference>
<keyword evidence="3" id="KW-1185">Reference proteome</keyword>
<proteinExistence type="predicted"/>
<dbReference type="CDD" id="cd02511">
    <property type="entry name" value="Beta4Glucosyltransferase"/>
    <property type="match status" value="1"/>
</dbReference>
<dbReference type="InterPro" id="IPR001173">
    <property type="entry name" value="Glyco_trans_2-like"/>
</dbReference>
<dbReference type="Gene3D" id="3.90.550.10">
    <property type="entry name" value="Spore Coat Polysaccharide Biosynthesis Protein SpsA, Chain A"/>
    <property type="match status" value="2"/>
</dbReference>
<dbReference type="InterPro" id="IPR011990">
    <property type="entry name" value="TPR-like_helical_dom_sf"/>
</dbReference>
<feature type="domain" description="Glycosyltransferase 2-like" evidence="1">
    <location>
        <begin position="7"/>
        <end position="172"/>
    </location>
</feature>
<name>A0ABX0Y2J9_9ACTN</name>
<protein>
    <submittedName>
        <fullName evidence="2">Glycosyltransferase</fullName>
    </submittedName>
</protein>
<dbReference type="Pfam" id="PF00535">
    <property type="entry name" value="Glycos_transf_2"/>
    <property type="match status" value="2"/>
</dbReference>
<accession>A0ABX0Y2J9</accession>
<dbReference type="PANTHER" id="PTHR43630">
    <property type="entry name" value="POLY-BETA-1,6-N-ACETYL-D-GLUCOSAMINE SYNTHASE"/>
    <property type="match status" value="1"/>
</dbReference>
<evidence type="ECO:0000259" key="1">
    <source>
        <dbReference type="Pfam" id="PF00535"/>
    </source>
</evidence>
<dbReference type="EMBL" id="JAATVY010000013">
    <property type="protein sequence ID" value="NJC71800.1"/>
    <property type="molecule type" value="Genomic_DNA"/>
</dbReference>
<comment type="caution">
    <text evidence="2">The sequence shown here is derived from an EMBL/GenBank/DDBJ whole genome shotgun (WGS) entry which is preliminary data.</text>
</comment>
<dbReference type="RefSeq" id="WP_167926693.1">
    <property type="nucleotide sequence ID" value="NZ_JAATVY010000013.1"/>
</dbReference>